<reference evidence="4" key="1">
    <citation type="submission" date="2025-08" db="UniProtKB">
        <authorList>
            <consortium name="RefSeq"/>
        </authorList>
    </citation>
    <scope>IDENTIFICATION</scope>
    <source>
        <tissue evidence="4">Muscle</tissue>
    </source>
</reference>
<feature type="compositionally biased region" description="Polar residues" evidence="1">
    <location>
        <begin position="9"/>
        <end position="28"/>
    </location>
</feature>
<dbReference type="Gene3D" id="2.30.29.30">
    <property type="entry name" value="Pleckstrin-homology domain (PH domain)/Phosphotyrosine-binding domain (PTB)"/>
    <property type="match status" value="1"/>
</dbReference>
<dbReference type="PROSITE" id="PS01179">
    <property type="entry name" value="PID"/>
    <property type="match status" value="1"/>
</dbReference>
<dbReference type="SMART" id="SM00462">
    <property type="entry name" value="PTB"/>
    <property type="match status" value="1"/>
</dbReference>
<evidence type="ECO:0000256" key="1">
    <source>
        <dbReference type="SAM" id="MobiDB-lite"/>
    </source>
</evidence>
<evidence type="ECO:0000313" key="3">
    <source>
        <dbReference type="Proteomes" id="UP000694941"/>
    </source>
</evidence>
<feature type="domain" description="PID" evidence="2">
    <location>
        <begin position="163"/>
        <end position="223"/>
    </location>
</feature>
<name>A0ABM1SD16_LIMPO</name>
<dbReference type="SUPFAM" id="SSF50729">
    <property type="entry name" value="PH domain-like"/>
    <property type="match status" value="1"/>
</dbReference>
<dbReference type="InterPro" id="IPR051133">
    <property type="entry name" value="Adapter_Engulfment-Domain"/>
</dbReference>
<dbReference type="Pfam" id="PF14719">
    <property type="entry name" value="PID_2"/>
    <property type="match status" value="1"/>
</dbReference>
<feature type="region of interest" description="Disordered" evidence="1">
    <location>
        <begin position="1"/>
        <end position="49"/>
    </location>
</feature>
<evidence type="ECO:0000259" key="2">
    <source>
        <dbReference type="PROSITE" id="PS01179"/>
    </source>
</evidence>
<dbReference type="InterPro" id="IPR006020">
    <property type="entry name" value="PTB/PI_dom"/>
</dbReference>
<dbReference type="PANTHER" id="PTHR11232:SF57">
    <property type="entry name" value="RE46159P"/>
    <property type="match status" value="1"/>
</dbReference>
<proteinExistence type="predicted"/>
<dbReference type="PANTHER" id="PTHR11232">
    <property type="entry name" value="PHOSPHOTYROSINE INTERACTION DOMAIN-CONTAINING FAMILY MEMBER"/>
    <property type="match status" value="1"/>
</dbReference>
<dbReference type="Proteomes" id="UP000694941">
    <property type="component" value="Unplaced"/>
</dbReference>
<evidence type="ECO:0000313" key="4">
    <source>
        <dbReference type="RefSeq" id="XP_022241521.1"/>
    </source>
</evidence>
<dbReference type="InterPro" id="IPR011993">
    <property type="entry name" value="PH-like_dom_sf"/>
</dbReference>
<dbReference type="RefSeq" id="XP_022241521.1">
    <property type="nucleotide sequence ID" value="XM_022385813.1"/>
</dbReference>
<sequence length="242" mass="26866">METKERNQHPFTFSFFSHSNSEKTSNGTKPKKAETKSDSKSNTKLKSTDNVAATSAICSNNLKVSATTNNKSTIPATSSKNGSDQTVNLPNTFHVKYLGKRHARGLWGIKYTRQPVDEMAAAYRASLPNMSRPILKLEVSLEGIMVSAMPQNRNPNIEAKKFPISSISYCVQDIVYDRIFAIIAVQDSTTGLQQHPFECHAFLCDKQESARDLSLSLATVFQLSNRNDVKQDLPTETDDSEV</sequence>
<keyword evidence="3" id="KW-1185">Reference proteome</keyword>
<organism evidence="3 4">
    <name type="scientific">Limulus polyphemus</name>
    <name type="common">Atlantic horseshoe crab</name>
    <dbReference type="NCBI Taxonomy" id="6850"/>
    <lineage>
        <taxon>Eukaryota</taxon>
        <taxon>Metazoa</taxon>
        <taxon>Ecdysozoa</taxon>
        <taxon>Arthropoda</taxon>
        <taxon>Chelicerata</taxon>
        <taxon>Merostomata</taxon>
        <taxon>Xiphosura</taxon>
        <taxon>Limulidae</taxon>
        <taxon>Limulus</taxon>
    </lineage>
</organism>
<gene>
    <name evidence="4" type="primary">LOC111085751</name>
</gene>
<feature type="compositionally biased region" description="Basic and acidic residues" evidence="1">
    <location>
        <begin position="31"/>
        <end position="41"/>
    </location>
</feature>
<dbReference type="GeneID" id="111085751"/>
<accession>A0ABM1SD16</accession>
<protein>
    <submittedName>
        <fullName evidence="4">Low density lipoprotein receptor adapter protein 1-A-like</fullName>
    </submittedName>
</protein>